<dbReference type="InterPro" id="IPR001279">
    <property type="entry name" value="Metallo-B-lactamas"/>
</dbReference>
<dbReference type="Gene3D" id="3.60.15.10">
    <property type="entry name" value="Ribonuclease Z/Hydroxyacylglutathione hydrolase-like"/>
    <property type="match status" value="1"/>
</dbReference>
<evidence type="ECO:0000313" key="3">
    <source>
        <dbReference type="EMBL" id="PXW91445.1"/>
    </source>
</evidence>
<dbReference type="CDD" id="cd07716">
    <property type="entry name" value="RNaseZ_short-form-like_MBL-fold"/>
    <property type="match status" value="1"/>
</dbReference>
<sequence length="243" mass="27198">MKITVIGFWGAYPEQDEATSSYLVEKDGFKLLVDSGSGALGQLPKYTDPYDLDAVIISHYHQDHIADVGVLQYQMLVQNGIRNGNKRLPIYGHPYDEAAFDKLSHEFTDGRRYDPNQTLMMGPFTITFMETDHPVRCFAMRITDGEHTFVYTADSSFKEEFQTFSEKADLLVTDCNFYEGQDGMKAGHMNSQECGSIASAAGVKTLVLSHHPHFGERKQLVEEAKKYYSGKVVLASSGLTVNL</sequence>
<dbReference type="PANTHER" id="PTHR46018:SF4">
    <property type="entry name" value="METALLO-HYDROLASE YHFI-RELATED"/>
    <property type="match status" value="1"/>
</dbReference>
<keyword evidence="1" id="KW-0862">Zinc</keyword>
<dbReference type="SUPFAM" id="SSF56281">
    <property type="entry name" value="Metallo-hydrolase/oxidoreductase"/>
    <property type="match status" value="1"/>
</dbReference>
<accession>A0A2V3WGT3</accession>
<evidence type="ECO:0000259" key="2">
    <source>
        <dbReference type="SMART" id="SM00849"/>
    </source>
</evidence>
<protein>
    <submittedName>
        <fullName evidence="3">Ribonuclease BN (tRNA processing enzyme)</fullName>
    </submittedName>
</protein>
<keyword evidence="4" id="KW-1185">Reference proteome</keyword>
<dbReference type="PANTHER" id="PTHR46018">
    <property type="entry name" value="ZINC PHOSPHODIESTERASE ELAC PROTEIN 1"/>
    <property type="match status" value="1"/>
</dbReference>
<dbReference type="Pfam" id="PF12706">
    <property type="entry name" value="Lactamase_B_2"/>
    <property type="match status" value="1"/>
</dbReference>
<dbReference type="OrthoDB" id="9794898at2"/>
<dbReference type="RefSeq" id="WP_110251226.1">
    <property type="nucleotide sequence ID" value="NZ_QJJR01000005.1"/>
</dbReference>
<dbReference type="GO" id="GO:0042781">
    <property type="term" value="F:3'-tRNA processing endoribonuclease activity"/>
    <property type="evidence" value="ECO:0007669"/>
    <property type="project" value="TreeGrafter"/>
</dbReference>
<evidence type="ECO:0000256" key="1">
    <source>
        <dbReference type="ARBA" id="ARBA00022833"/>
    </source>
</evidence>
<dbReference type="AlphaFoldDB" id="A0A2V3WGT3"/>
<dbReference type="Proteomes" id="UP000247922">
    <property type="component" value="Unassembled WGS sequence"/>
</dbReference>
<feature type="domain" description="Metallo-beta-lactamase" evidence="2">
    <location>
        <begin position="18"/>
        <end position="210"/>
    </location>
</feature>
<organism evidence="3 4">
    <name type="scientific">Streptohalobacillus salinus</name>
    <dbReference type="NCBI Taxonomy" id="621096"/>
    <lineage>
        <taxon>Bacteria</taxon>
        <taxon>Bacillati</taxon>
        <taxon>Bacillota</taxon>
        <taxon>Bacilli</taxon>
        <taxon>Bacillales</taxon>
        <taxon>Bacillaceae</taxon>
        <taxon>Streptohalobacillus</taxon>
    </lineage>
</organism>
<reference evidence="3 4" key="1">
    <citation type="submission" date="2018-05" db="EMBL/GenBank/DDBJ databases">
        <title>Genomic Encyclopedia of Type Strains, Phase IV (KMG-IV): sequencing the most valuable type-strain genomes for metagenomic binning, comparative biology and taxonomic classification.</title>
        <authorList>
            <person name="Goeker M."/>
        </authorList>
    </citation>
    <scope>NUCLEOTIDE SEQUENCE [LARGE SCALE GENOMIC DNA]</scope>
    <source>
        <strain evidence="3 4">DSM 22440</strain>
    </source>
</reference>
<gene>
    <name evidence="3" type="ORF">DES38_10566</name>
</gene>
<dbReference type="EMBL" id="QJJR01000005">
    <property type="protein sequence ID" value="PXW91445.1"/>
    <property type="molecule type" value="Genomic_DNA"/>
</dbReference>
<evidence type="ECO:0000313" key="4">
    <source>
        <dbReference type="Proteomes" id="UP000247922"/>
    </source>
</evidence>
<name>A0A2V3WGT3_9BACI</name>
<comment type="caution">
    <text evidence="3">The sequence shown here is derived from an EMBL/GenBank/DDBJ whole genome shotgun (WGS) entry which is preliminary data.</text>
</comment>
<dbReference type="InterPro" id="IPR036866">
    <property type="entry name" value="RibonucZ/Hydroxyglut_hydro"/>
</dbReference>
<proteinExistence type="predicted"/>
<dbReference type="SMART" id="SM00849">
    <property type="entry name" value="Lactamase_B"/>
    <property type="match status" value="1"/>
</dbReference>